<evidence type="ECO:0000313" key="3">
    <source>
        <dbReference type="Proteomes" id="UP000325315"/>
    </source>
</evidence>
<gene>
    <name evidence="2" type="ORF">EPI10_013918</name>
</gene>
<feature type="region of interest" description="Disordered" evidence="1">
    <location>
        <begin position="1"/>
        <end position="58"/>
    </location>
</feature>
<name>A0A5B6UYZ8_9ROSI</name>
<dbReference type="Proteomes" id="UP000325315">
    <property type="component" value="Unassembled WGS sequence"/>
</dbReference>
<feature type="compositionally biased region" description="Basic and acidic residues" evidence="1">
    <location>
        <begin position="20"/>
        <end position="30"/>
    </location>
</feature>
<dbReference type="AlphaFoldDB" id="A0A5B6UYZ8"/>
<evidence type="ECO:0000313" key="2">
    <source>
        <dbReference type="EMBL" id="KAA3459425.1"/>
    </source>
</evidence>
<reference evidence="3" key="1">
    <citation type="journal article" date="2019" name="Plant Biotechnol. J.">
        <title>Genome sequencing of the Australian wild diploid species Gossypium australe highlights disease resistance and delayed gland morphogenesis.</title>
        <authorList>
            <person name="Cai Y."/>
            <person name="Cai X."/>
            <person name="Wang Q."/>
            <person name="Wang P."/>
            <person name="Zhang Y."/>
            <person name="Cai C."/>
            <person name="Xu Y."/>
            <person name="Wang K."/>
            <person name="Zhou Z."/>
            <person name="Wang C."/>
            <person name="Geng S."/>
            <person name="Li B."/>
            <person name="Dong Q."/>
            <person name="Hou Y."/>
            <person name="Wang H."/>
            <person name="Ai P."/>
            <person name="Liu Z."/>
            <person name="Yi F."/>
            <person name="Sun M."/>
            <person name="An G."/>
            <person name="Cheng J."/>
            <person name="Zhang Y."/>
            <person name="Shi Q."/>
            <person name="Xie Y."/>
            <person name="Shi X."/>
            <person name="Chang Y."/>
            <person name="Huang F."/>
            <person name="Chen Y."/>
            <person name="Hong S."/>
            <person name="Mi L."/>
            <person name="Sun Q."/>
            <person name="Zhang L."/>
            <person name="Zhou B."/>
            <person name="Peng R."/>
            <person name="Zhang X."/>
            <person name="Liu F."/>
        </authorList>
    </citation>
    <scope>NUCLEOTIDE SEQUENCE [LARGE SCALE GENOMIC DNA]</scope>
    <source>
        <strain evidence="3">cv. PA1801</strain>
    </source>
</reference>
<proteinExistence type="predicted"/>
<comment type="caution">
    <text evidence="2">The sequence shown here is derived from an EMBL/GenBank/DDBJ whole genome shotgun (WGS) entry which is preliminary data.</text>
</comment>
<sequence length="124" mass="13708">MTTTTMQRREQRPPLISKGSTEKRTDHEDCATLLPSSTSSSSSANNSSKTNDDNSTNLDQFLEFTTPVVSAQYLPKTSIRGCRGQECRLECPPYFEMVDAIAESEGISINNVNFKALLGRGLER</sequence>
<accession>A0A5B6UYZ8</accession>
<keyword evidence="3" id="KW-1185">Reference proteome</keyword>
<keyword evidence="2" id="KW-0378">Hydrolase</keyword>
<organism evidence="2 3">
    <name type="scientific">Gossypium australe</name>
    <dbReference type="NCBI Taxonomy" id="47621"/>
    <lineage>
        <taxon>Eukaryota</taxon>
        <taxon>Viridiplantae</taxon>
        <taxon>Streptophyta</taxon>
        <taxon>Embryophyta</taxon>
        <taxon>Tracheophyta</taxon>
        <taxon>Spermatophyta</taxon>
        <taxon>Magnoliopsida</taxon>
        <taxon>eudicotyledons</taxon>
        <taxon>Gunneridae</taxon>
        <taxon>Pentapetalae</taxon>
        <taxon>rosids</taxon>
        <taxon>malvids</taxon>
        <taxon>Malvales</taxon>
        <taxon>Malvaceae</taxon>
        <taxon>Malvoideae</taxon>
        <taxon>Gossypium</taxon>
    </lineage>
</organism>
<evidence type="ECO:0000256" key="1">
    <source>
        <dbReference type="SAM" id="MobiDB-lite"/>
    </source>
</evidence>
<feature type="compositionally biased region" description="Low complexity" evidence="1">
    <location>
        <begin position="36"/>
        <end position="57"/>
    </location>
</feature>
<dbReference type="EMBL" id="SMMG02000010">
    <property type="protein sequence ID" value="KAA3459425.1"/>
    <property type="molecule type" value="Genomic_DNA"/>
</dbReference>
<dbReference type="GO" id="GO:0016787">
    <property type="term" value="F:hydrolase activity"/>
    <property type="evidence" value="ECO:0007669"/>
    <property type="project" value="UniProtKB-KW"/>
</dbReference>
<protein>
    <submittedName>
        <fullName evidence="2">Peptidyl-tRNA hydrolase, chloroplastic-like</fullName>
    </submittedName>
</protein>